<evidence type="ECO:0000313" key="4">
    <source>
        <dbReference type="EMBL" id="KAL3073018.1"/>
    </source>
</evidence>
<dbReference type="InterPro" id="IPR001584">
    <property type="entry name" value="Integrase_cat-core"/>
</dbReference>
<dbReference type="PROSITE" id="PS50994">
    <property type="entry name" value="INTEGRASE"/>
    <property type="match status" value="1"/>
</dbReference>
<gene>
    <name evidence="3" type="ORF">niasHS_016502</name>
    <name evidence="4" type="ORF">niasHS_017992</name>
</gene>
<feature type="compositionally biased region" description="Basic and acidic residues" evidence="1">
    <location>
        <begin position="364"/>
        <end position="376"/>
    </location>
</feature>
<dbReference type="PANTHER" id="PTHR46585">
    <property type="entry name" value="INTEGRASE CORE DOMAIN CONTAINING PROTEIN"/>
    <property type="match status" value="1"/>
</dbReference>
<evidence type="ECO:0000259" key="2">
    <source>
        <dbReference type="PROSITE" id="PS50994"/>
    </source>
</evidence>
<dbReference type="EMBL" id="JBICCN010000384">
    <property type="protein sequence ID" value="KAL3071818.1"/>
    <property type="molecule type" value="Genomic_DNA"/>
</dbReference>
<protein>
    <recommendedName>
        <fullName evidence="2">Integrase catalytic domain-containing protein</fullName>
    </recommendedName>
</protein>
<accession>A0ABD2I1W9</accession>
<evidence type="ECO:0000313" key="3">
    <source>
        <dbReference type="EMBL" id="KAL3071818.1"/>
    </source>
</evidence>
<dbReference type="InterPro" id="IPR036397">
    <property type="entry name" value="RNaseH_sf"/>
</dbReference>
<dbReference type="Proteomes" id="UP001620645">
    <property type="component" value="Unassembled WGS sequence"/>
</dbReference>
<sequence>MNSAVPLLQKAGVEVYSGVPSEELIRRLPKPMLLILDDLMLSIDERYLSDLFTKKSHHHQFAVVFITQNLFERKIKVARLSAQYLVLMRAPNSLLSIRNIGVQLFPRQLDFFLDAYRKATARPYGYLLIDMHASSDPALRLRTNIFKEEQEEDEGTVVFIPKNGAAKCVKKCGRLIRKANTDQLLSLVEVCLNIVASRFQLTTRQKKRLMPYVDTVRRVSRARKIYRGLTSVSQTGDLNLDAVRHDLDRARAGRATTNPSAKNVNYNQQLRRYLHMRKEHADRPTKVELTKGISVLMNRGGEESEVVDTPRRPPAPPPPPPPPGRPPRRPPPSPPGPGGPSPPGSPPPRPQRPPRPSRKSRRGGRLEQWRQRRYDIQQRQPPPMVVRDLLAEAAAAPLPESDDDDDDEYMLENGFALPAPSQYYGDLPVLPDNAEEIEEMDTAQRRIAIRRKLLKDEADDDDDDQHKKYMKIFQPPPPRSTPLPRAKVEPRRPPPPQRANTKREEHKPKREFKPPLAPKHVGHPTPATREPEFGLDPRPSTSRQAGYNPPPTTPKIKHEPTKRPMPYRIPKRQPKMEDAPQHQQPIPAAVVVEEMPFVPPPRRGTKRRHPINDDDENAPRIRKRVRQPRRVRVQYSPEPGPSTSAQSDEQQRQQERELFAIPSNQLTMTQRIERLYIKCNHYADRMGVRGNTINTANGKPLAHSNLRMAIRYIIDRRAGRPTIRPPGAAILEERLQTVAEHNHTDGTKNQEGISPEKMELINTTLDKLYNNPSSPAAFAGVTALWKEARKSIKHLRKRDVQHYLEGHRTYTLMRPRRVRFPRASTVAAGFMTDVQVDLADFQALSRHNRGHRYLLVAVDVLSKRLFVVPLKNKRAEEMLEAFKLLIDQMPMAPHRIFSDKGTEFKNRLLKEFFEEREIEKHEPVHSSVKASVAERAIRNVKQRLYRYFAETETLNWVDAAQKIVDGINSSPSRAHGMRPIDVGFSNAQRVWKRLYGGHGASQKRRPPRFRKDDFVRMSREKGQFEKGYLPNYGDEILEVDEVLKGVRPIRYKLRDEHGEKFKGSFYEQELGRVRKDAETSYRIEKVYRKRKGADGSTEMLVKFIGYPEREWVHESQFVV</sequence>
<evidence type="ECO:0000256" key="1">
    <source>
        <dbReference type="SAM" id="MobiDB-lite"/>
    </source>
</evidence>
<name>A0ABD2I1W9_HETSC</name>
<comment type="caution">
    <text evidence="4">The sequence shown here is derived from an EMBL/GenBank/DDBJ whole genome shotgun (WGS) entry which is preliminary data.</text>
</comment>
<feature type="region of interest" description="Disordered" evidence="1">
    <location>
        <begin position="298"/>
        <end position="410"/>
    </location>
</feature>
<dbReference type="SUPFAM" id="SSF53098">
    <property type="entry name" value="Ribonuclease H-like"/>
    <property type="match status" value="1"/>
</dbReference>
<feature type="compositionally biased region" description="Acidic residues" evidence="1">
    <location>
        <begin position="400"/>
        <end position="410"/>
    </location>
</feature>
<dbReference type="AlphaFoldDB" id="A0ABD2I1W9"/>
<dbReference type="Gene3D" id="3.30.420.10">
    <property type="entry name" value="Ribonuclease H-like superfamily/Ribonuclease H"/>
    <property type="match status" value="1"/>
</dbReference>
<proteinExistence type="predicted"/>
<feature type="region of interest" description="Disordered" evidence="1">
    <location>
        <begin position="453"/>
        <end position="584"/>
    </location>
</feature>
<keyword evidence="5" id="KW-1185">Reference proteome</keyword>
<reference evidence="4 5" key="1">
    <citation type="submission" date="2024-10" db="EMBL/GenBank/DDBJ databases">
        <authorList>
            <person name="Kim D."/>
        </authorList>
    </citation>
    <scope>NUCLEOTIDE SEQUENCE [LARGE SCALE GENOMIC DNA]</scope>
    <source>
        <strain evidence="4">Taebaek</strain>
    </source>
</reference>
<feature type="region of interest" description="Disordered" evidence="1">
    <location>
        <begin position="597"/>
        <end position="654"/>
    </location>
</feature>
<feature type="compositionally biased region" description="Basic residues" evidence="1">
    <location>
        <begin position="620"/>
        <end position="632"/>
    </location>
</feature>
<dbReference type="InterPro" id="IPR012337">
    <property type="entry name" value="RNaseH-like_sf"/>
</dbReference>
<dbReference type="PANTHER" id="PTHR46585:SF1">
    <property type="entry name" value="CHROMO DOMAIN-CONTAINING PROTEIN"/>
    <property type="match status" value="1"/>
</dbReference>
<organism evidence="4 5">
    <name type="scientific">Heterodera schachtii</name>
    <name type="common">Sugarbeet cyst nematode worm</name>
    <name type="synonym">Tylenchus schachtii</name>
    <dbReference type="NCBI Taxonomy" id="97005"/>
    <lineage>
        <taxon>Eukaryota</taxon>
        <taxon>Metazoa</taxon>
        <taxon>Ecdysozoa</taxon>
        <taxon>Nematoda</taxon>
        <taxon>Chromadorea</taxon>
        <taxon>Rhabditida</taxon>
        <taxon>Tylenchina</taxon>
        <taxon>Tylenchomorpha</taxon>
        <taxon>Tylenchoidea</taxon>
        <taxon>Heteroderidae</taxon>
        <taxon>Heteroderinae</taxon>
        <taxon>Heterodera</taxon>
    </lineage>
</organism>
<feature type="compositionally biased region" description="Basic and acidic residues" evidence="1">
    <location>
        <begin position="501"/>
        <end position="513"/>
    </location>
</feature>
<dbReference type="EMBL" id="JBICCN010000373">
    <property type="protein sequence ID" value="KAL3073018.1"/>
    <property type="molecule type" value="Genomic_DNA"/>
</dbReference>
<feature type="domain" description="Integrase catalytic" evidence="2">
    <location>
        <begin position="817"/>
        <end position="987"/>
    </location>
</feature>
<evidence type="ECO:0000313" key="5">
    <source>
        <dbReference type="Proteomes" id="UP001620645"/>
    </source>
</evidence>
<feature type="compositionally biased region" description="Pro residues" evidence="1">
    <location>
        <begin position="312"/>
        <end position="354"/>
    </location>
</feature>